<feature type="transmembrane region" description="Helical" evidence="24">
    <location>
        <begin position="254"/>
        <end position="272"/>
    </location>
</feature>
<feature type="transmembrane region" description="Helical" evidence="24">
    <location>
        <begin position="57"/>
        <end position="77"/>
    </location>
</feature>
<feature type="transmembrane region" description="Helical" evidence="24">
    <location>
        <begin position="176"/>
        <end position="194"/>
    </location>
</feature>
<reference evidence="25 26" key="1">
    <citation type="submission" date="2015-06" db="EMBL/GenBank/DDBJ databases">
        <title>Genome sequencing of Thermotogales isolates from hydrothermal vents.</title>
        <authorList>
            <person name="Haverkamp T.H."/>
            <person name="Kublanov I.V."/>
            <person name="Nesbo C.L."/>
        </authorList>
    </citation>
    <scope>NUCLEOTIDE SEQUENCE [LARGE SCALE GENOMIC DNA]</scope>
    <source>
        <strain evidence="26">ik275mar</strain>
    </source>
</reference>
<evidence type="ECO:0000256" key="10">
    <source>
        <dbReference type="ARBA" id="ARBA00022679"/>
    </source>
</evidence>
<comment type="similarity">
    <text evidence="5">Belongs to the CDS family.</text>
</comment>
<comment type="catalytic activity">
    <reaction evidence="1">
        <text>a 1,2-diacyl-sn-glycero-3-phosphate + CTP + H(+) = a CDP-1,2-diacyl-sn-glycerol + diphosphate</text>
        <dbReference type="Rhea" id="RHEA:16229"/>
        <dbReference type="ChEBI" id="CHEBI:15378"/>
        <dbReference type="ChEBI" id="CHEBI:33019"/>
        <dbReference type="ChEBI" id="CHEBI:37563"/>
        <dbReference type="ChEBI" id="CHEBI:58332"/>
        <dbReference type="ChEBI" id="CHEBI:58608"/>
        <dbReference type="EC" id="2.7.7.41"/>
    </reaction>
</comment>
<evidence type="ECO:0000256" key="19">
    <source>
        <dbReference type="ARBA" id="ARBA00031825"/>
    </source>
</evidence>
<evidence type="ECO:0000256" key="5">
    <source>
        <dbReference type="ARBA" id="ARBA00010185"/>
    </source>
</evidence>
<protein>
    <recommendedName>
        <fullName evidence="7">Phosphatidate cytidylyltransferase</fullName>
        <ecNumber evidence="6">2.7.7.41</ecNumber>
    </recommendedName>
    <alternativeName>
        <fullName evidence="20">CDP-DAG synthase</fullName>
    </alternativeName>
    <alternativeName>
        <fullName evidence="22">CDP-DG synthase</fullName>
    </alternativeName>
    <alternativeName>
        <fullName evidence="18">CDP-diacylglycerol synthase</fullName>
    </alternativeName>
    <alternativeName>
        <fullName evidence="21">CDP-diglyceride pyrophosphorylase</fullName>
    </alternativeName>
    <alternativeName>
        <fullName evidence="23">CDP-diglyceride synthase</fullName>
    </alternativeName>
    <alternativeName>
        <fullName evidence="19">CTP:phosphatidate cytidylyltransferase</fullName>
    </alternativeName>
</protein>
<evidence type="ECO:0000256" key="8">
    <source>
        <dbReference type="ARBA" id="ARBA00022475"/>
    </source>
</evidence>
<dbReference type="EC" id="2.7.7.41" evidence="6"/>
<accession>A0ABX3IFP0</accession>
<feature type="transmembrane region" description="Helical" evidence="24">
    <location>
        <begin position="206"/>
        <end position="227"/>
    </location>
</feature>
<sequence length="273" mass="30968">MKEETKVRLFSALIVAPVVVICFVSYQSLIGLVSAIVFLASSELYFSTLMKYKKMGVIVLYIIIVSAFPVLFGLWFINFSMELFSVLFIMGILVTLVLVKNKDIVMEYFGVFSISMIYISFNLSFFIPLYKYYGASLALLTLTLSWAYDSFAYFFGLAFGKHKLSKVYSPNKSYEGLFGGIFGTFIYVLIYFYVMKTFFQCNTNISYLYSVPFAIITGLFDTLGDLFESAIKRAYGLKHIGKFMPGHGGMLDRIDGLLFVAPIIFIFLKIFVG</sequence>
<evidence type="ECO:0000256" key="21">
    <source>
        <dbReference type="ARBA" id="ARBA00032396"/>
    </source>
</evidence>
<evidence type="ECO:0000256" key="17">
    <source>
        <dbReference type="ARBA" id="ARBA00023264"/>
    </source>
</evidence>
<feature type="transmembrane region" description="Helical" evidence="24">
    <location>
        <begin position="133"/>
        <end position="155"/>
    </location>
</feature>
<comment type="pathway">
    <text evidence="4">Lipid metabolism.</text>
</comment>
<dbReference type="RefSeq" id="WP_077198539.1">
    <property type="nucleotide sequence ID" value="NZ_LBFC01000022.1"/>
</dbReference>
<evidence type="ECO:0000256" key="1">
    <source>
        <dbReference type="ARBA" id="ARBA00001698"/>
    </source>
</evidence>
<feature type="transmembrane region" description="Helical" evidence="24">
    <location>
        <begin position="108"/>
        <end position="127"/>
    </location>
</feature>
<evidence type="ECO:0000313" key="26">
    <source>
        <dbReference type="Proteomes" id="UP000242616"/>
    </source>
</evidence>
<feature type="transmembrane region" description="Helical" evidence="24">
    <location>
        <begin position="83"/>
        <end position="99"/>
    </location>
</feature>
<keyword evidence="26" id="KW-1185">Reference proteome</keyword>
<keyword evidence="10" id="KW-0808">Transferase</keyword>
<keyword evidence="15 24" id="KW-0472">Membrane</keyword>
<feature type="transmembrane region" description="Helical" evidence="24">
    <location>
        <begin position="7"/>
        <end position="26"/>
    </location>
</feature>
<keyword evidence="11 24" id="KW-0812">Transmembrane</keyword>
<keyword evidence="13 24" id="KW-1133">Transmembrane helix</keyword>
<evidence type="ECO:0000313" key="25">
    <source>
        <dbReference type="EMBL" id="ONN26640.1"/>
    </source>
</evidence>
<keyword evidence="16" id="KW-0594">Phospholipid biosynthesis</keyword>
<name>A0ABX3IFP0_9BACT</name>
<dbReference type="EMBL" id="LBFC01000022">
    <property type="protein sequence ID" value="ONN26640.1"/>
    <property type="molecule type" value="Genomic_DNA"/>
</dbReference>
<evidence type="ECO:0000256" key="18">
    <source>
        <dbReference type="ARBA" id="ARBA00029893"/>
    </source>
</evidence>
<evidence type="ECO:0000256" key="7">
    <source>
        <dbReference type="ARBA" id="ARBA00019373"/>
    </source>
</evidence>
<dbReference type="Proteomes" id="UP000242616">
    <property type="component" value="Unassembled WGS sequence"/>
</dbReference>
<evidence type="ECO:0000256" key="14">
    <source>
        <dbReference type="ARBA" id="ARBA00023098"/>
    </source>
</evidence>
<comment type="pathway">
    <text evidence="3">Phospholipid metabolism; CDP-diacylglycerol biosynthesis; CDP-diacylglycerol from sn-glycerol 3-phosphate: step 3/3.</text>
</comment>
<evidence type="ECO:0000256" key="6">
    <source>
        <dbReference type="ARBA" id="ARBA00012487"/>
    </source>
</evidence>
<evidence type="ECO:0000256" key="24">
    <source>
        <dbReference type="SAM" id="Phobius"/>
    </source>
</evidence>
<evidence type="ECO:0000256" key="12">
    <source>
        <dbReference type="ARBA" id="ARBA00022695"/>
    </source>
</evidence>
<proteinExistence type="inferred from homology"/>
<keyword evidence="12 25" id="KW-0548">Nucleotidyltransferase</keyword>
<dbReference type="PANTHER" id="PTHR46382:SF1">
    <property type="entry name" value="PHOSPHATIDATE CYTIDYLYLTRANSFERASE"/>
    <property type="match status" value="1"/>
</dbReference>
<comment type="subcellular location">
    <subcellularLocation>
        <location evidence="2">Cell membrane</location>
        <topology evidence="2">Multi-pass membrane protein</topology>
    </subcellularLocation>
</comment>
<dbReference type="PANTHER" id="PTHR46382">
    <property type="entry name" value="PHOSPHATIDATE CYTIDYLYLTRANSFERASE"/>
    <property type="match status" value="1"/>
</dbReference>
<evidence type="ECO:0000256" key="9">
    <source>
        <dbReference type="ARBA" id="ARBA00022516"/>
    </source>
</evidence>
<evidence type="ECO:0000256" key="23">
    <source>
        <dbReference type="ARBA" id="ARBA00033406"/>
    </source>
</evidence>
<dbReference type="Pfam" id="PF01148">
    <property type="entry name" value="CTP_transf_1"/>
    <property type="match status" value="1"/>
</dbReference>
<keyword evidence="14" id="KW-0443">Lipid metabolism</keyword>
<evidence type="ECO:0000256" key="2">
    <source>
        <dbReference type="ARBA" id="ARBA00004651"/>
    </source>
</evidence>
<evidence type="ECO:0000256" key="11">
    <source>
        <dbReference type="ARBA" id="ARBA00022692"/>
    </source>
</evidence>
<gene>
    <name evidence="25" type="ORF">XJ44_07120</name>
</gene>
<evidence type="ECO:0000256" key="13">
    <source>
        <dbReference type="ARBA" id="ARBA00022989"/>
    </source>
</evidence>
<evidence type="ECO:0000256" key="16">
    <source>
        <dbReference type="ARBA" id="ARBA00023209"/>
    </source>
</evidence>
<evidence type="ECO:0000256" key="20">
    <source>
        <dbReference type="ARBA" id="ARBA00032253"/>
    </source>
</evidence>
<evidence type="ECO:0000256" key="3">
    <source>
        <dbReference type="ARBA" id="ARBA00005119"/>
    </source>
</evidence>
<evidence type="ECO:0000256" key="15">
    <source>
        <dbReference type="ARBA" id="ARBA00023136"/>
    </source>
</evidence>
<keyword evidence="8" id="KW-1003">Cell membrane</keyword>
<comment type="caution">
    <text evidence="25">The sequence shown here is derived from an EMBL/GenBank/DDBJ whole genome shotgun (WGS) entry which is preliminary data.</text>
</comment>
<keyword evidence="17" id="KW-1208">Phospholipid metabolism</keyword>
<dbReference type="GO" id="GO:0016779">
    <property type="term" value="F:nucleotidyltransferase activity"/>
    <property type="evidence" value="ECO:0007669"/>
    <property type="project" value="UniProtKB-KW"/>
</dbReference>
<evidence type="ECO:0000256" key="4">
    <source>
        <dbReference type="ARBA" id="ARBA00005189"/>
    </source>
</evidence>
<keyword evidence="9" id="KW-0444">Lipid biosynthesis</keyword>
<organism evidence="25 26">
    <name type="scientific">Thermosipho affectus</name>
    <dbReference type="NCBI Taxonomy" id="660294"/>
    <lineage>
        <taxon>Bacteria</taxon>
        <taxon>Thermotogati</taxon>
        <taxon>Thermotogota</taxon>
        <taxon>Thermotogae</taxon>
        <taxon>Thermotogales</taxon>
        <taxon>Fervidobacteriaceae</taxon>
        <taxon>Thermosipho</taxon>
    </lineage>
</organism>
<evidence type="ECO:0000256" key="22">
    <source>
        <dbReference type="ARBA" id="ARBA00032743"/>
    </source>
</evidence>